<accession>A0A3D9MB67</accession>
<comment type="caution">
    <text evidence="1">The sequence shown here is derived from an EMBL/GenBank/DDBJ whole genome shotgun (WGS) entry which is preliminary data.</text>
</comment>
<dbReference type="Proteomes" id="UP000256919">
    <property type="component" value="Unassembled WGS sequence"/>
</dbReference>
<proteinExistence type="predicted"/>
<evidence type="ECO:0000313" key="1">
    <source>
        <dbReference type="EMBL" id="REE17071.1"/>
    </source>
</evidence>
<gene>
    <name evidence="1" type="ORF">DFQ09_105285</name>
</gene>
<name>A0A3D9MB67_9FLAO</name>
<dbReference type="EMBL" id="QREI01000005">
    <property type="protein sequence ID" value="REE17071.1"/>
    <property type="molecule type" value="Genomic_DNA"/>
</dbReference>
<dbReference type="InterPro" id="IPR043733">
    <property type="entry name" value="DUF5677"/>
</dbReference>
<reference evidence="1 2" key="1">
    <citation type="submission" date="2018-07" db="EMBL/GenBank/DDBJ databases">
        <title>Genomic Encyclopedia of Type Strains, Phase III (KMG-III): the genomes of soil and plant-associated and newly described type strains.</title>
        <authorList>
            <person name="Whitman W."/>
        </authorList>
    </citation>
    <scope>NUCLEOTIDE SEQUENCE [LARGE SCALE GENOMIC DNA]</scope>
    <source>
        <strain evidence="1 2">CECT 7948</strain>
    </source>
</reference>
<organism evidence="1 2">
    <name type="scientific">Winogradskyella pacifica</name>
    <dbReference type="NCBI Taxonomy" id="664642"/>
    <lineage>
        <taxon>Bacteria</taxon>
        <taxon>Pseudomonadati</taxon>
        <taxon>Bacteroidota</taxon>
        <taxon>Flavobacteriia</taxon>
        <taxon>Flavobacteriales</taxon>
        <taxon>Flavobacteriaceae</taxon>
        <taxon>Winogradskyella</taxon>
    </lineage>
</organism>
<dbReference type="OrthoDB" id="1490876at2"/>
<dbReference type="RefSeq" id="WP_115810887.1">
    <property type="nucleotide sequence ID" value="NZ_QREI01000005.1"/>
</dbReference>
<keyword evidence="2" id="KW-1185">Reference proteome</keyword>
<dbReference type="Pfam" id="PF18928">
    <property type="entry name" value="DUF5677"/>
    <property type="match status" value="1"/>
</dbReference>
<dbReference type="AlphaFoldDB" id="A0A3D9MB67"/>
<protein>
    <submittedName>
        <fullName evidence="1">Uncharacterized protein</fullName>
    </submittedName>
</protein>
<sequence>MEIENIRDLDDEIFEEFQNYFPKSTTSVFSKKFTNTNISIQFIDLSANFIKNSIYDNCETDDYYGMKILYRCLIEHFIRFKYLYINWLLDKNDDFAKEYLEYGDAREVLDLIRAKVSEQQLYDPNYKLKDWDIFLKDHPNFKNKTRKEVEEKTRKYSFKNIIRFLNKELKNDDTFSSDFFGKLIVEYSDLSSFVHGGMKSYQEMMSMNTLEKRLTEYERICGLAFQMSNSIKLFTLLMYVQTDREDFSLHYLKIDEILKKINNEK</sequence>
<evidence type="ECO:0000313" key="2">
    <source>
        <dbReference type="Proteomes" id="UP000256919"/>
    </source>
</evidence>